<keyword evidence="6 8" id="KW-0067">ATP-binding</keyword>
<dbReference type="InterPro" id="IPR042176">
    <property type="entry name" value="Pantoate_ligase_C"/>
</dbReference>
<feature type="coiled-coil region" evidence="9">
    <location>
        <begin position="206"/>
        <end position="233"/>
    </location>
</feature>
<comment type="function">
    <text evidence="8">Catalyzes the condensation of pantoate with beta-alanine in an ATP-dependent reaction via a pantoyl-adenylate intermediate.</text>
</comment>
<evidence type="ECO:0000256" key="9">
    <source>
        <dbReference type="SAM" id="Coils"/>
    </source>
</evidence>
<evidence type="ECO:0000256" key="8">
    <source>
        <dbReference type="HAMAP-Rule" id="MF_00158"/>
    </source>
</evidence>
<dbReference type="RefSeq" id="WP_221032031.1">
    <property type="nucleotide sequence ID" value="NZ_CP139781.1"/>
</dbReference>
<evidence type="ECO:0000256" key="1">
    <source>
        <dbReference type="ARBA" id="ARBA00004990"/>
    </source>
</evidence>
<dbReference type="InterPro" id="IPR004821">
    <property type="entry name" value="Cyt_trans-like"/>
</dbReference>
<comment type="subcellular location">
    <subcellularLocation>
        <location evidence="8">Cytoplasm</location>
    </subcellularLocation>
</comment>
<feature type="binding site" evidence="8">
    <location>
        <position position="61"/>
    </location>
    <ligand>
        <name>(R)-pantoate</name>
        <dbReference type="ChEBI" id="CHEBI:15980"/>
    </ligand>
</feature>
<dbReference type="EC" id="6.3.2.1" evidence="8"/>
<gene>
    <name evidence="8 10" type="primary">panC</name>
    <name evidence="10" type="ORF">K1X11_011555</name>
</gene>
<dbReference type="NCBIfam" id="TIGR00125">
    <property type="entry name" value="cyt_tran_rel"/>
    <property type="match status" value="1"/>
</dbReference>
<dbReference type="PANTHER" id="PTHR21299">
    <property type="entry name" value="CYTIDYLATE KINASE/PANTOATE-BETA-ALANINE LIGASE"/>
    <property type="match status" value="1"/>
</dbReference>
<evidence type="ECO:0000313" key="10">
    <source>
        <dbReference type="EMBL" id="WRQ90045.1"/>
    </source>
</evidence>
<evidence type="ECO:0000256" key="2">
    <source>
        <dbReference type="ARBA" id="ARBA00009256"/>
    </source>
</evidence>
<dbReference type="NCBIfam" id="TIGR00018">
    <property type="entry name" value="panC"/>
    <property type="match status" value="1"/>
</dbReference>
<dbReference type="Pfam" id="PF02569">
    <property type="entry name" value="Pantoate_ligase"/>
    <property type="match status" value="1"/>
</dbReference>
<reference evidence="10 11" key="2">
    <citation type="submission" date="2023-12" db="EMBL/GenBank/DDBJ databases">
        <title>Description of an unclassified Opitutus bacterium of Verrucomicrobiota.</title>
        <authorList>
            <person name="Zhang D.-F."/>
        </authorList>
    </citation>
    <scope>NUCLEOTIDE SEQUENCE [LARGE SCALE GENOMIC DNA]</scope>
    <source>
        <strain evidence="10 11">WL0086</strain>
    </source>
</reference>
<feature type="binding site" evidence="8">
    <location>
        <begin position="30"/>
        <end position="37"/>
    </location>
    <ligand>
        <name>ATP</name>
        <dbReference type="ChEBI" id="CHEBI:30616"/>
    </ligand>
</feature>
<comment type="similarity">
    <text evidence="2 8">Belongs to the pantothenate synthetase family.</text>
</comment>
<reference evidence="10 11" key="1">
    <citation type="submission" date="2021-08" db="EMBL/GenBank/DDBJ databases">
        <authorList>
            <person name="Zhang D."/>
            <person name="Zhang A."/>
            <person name="Wang L."/>
        </authorList>
    </citation>
    <scope>NUCLEOTIDE SEQUENCE [LARGE SCALE GENOMIC DNA]</scope>
    <source>
        <strain evidence="10 11">WL0086</strain>
    </source>
</reference>
<evidence type="ECO:0000256" key="4">
    <source>
        <dbReference type="ARBA" id="ARBA00022655"/>
    </source>
</evidence>
<dbReference type="EMBL" id="CP139781">
    <property type="protein sequence ID" value="WRQ90045.1"/>
    <property type="molecule type" value="Genomic_DNA"/>
</dbReference>
<feature type="binding site" evidence="8">
    <location>
        <begin position="147"/>
        <end position="150"/>
    </location>
    <ligand>
        <name>ATP</name>
        <dbReference type="ChEBI" id="CHEBI:30616"/>
    </ligand>
</feature>
<dbReference type="Proteomes" id="UP000738431">
    <property type="component" value="Chromosome"/>
</dbReference>
<dbReference type="CDD" id="cd00560">
    <property type="entry name" value="PanC"/>
    <property type="match status" value="1"/>
</dbReference>
<evidence type="ECO:0000256" key="5">
    <source>
        <dbReference type="ARBA" id="ARBA00022741"/>
    </source>
</evidence>
<dbReference type="Gene3D" id="3.40.50.620">
    <property type="entry name" value="HUPs"/>
    <property type="match status" value="1"/>
</dbReference>
<keyword evidence="9" id="KW-0175">Coiled coil</keyword>
<dbReference type="InterPro" id="IPR003721">
    <property type="entry name" value="Pantoate_ligase"/>
</dbReference>
<keyword evidence="3 8" id="KW-0436">Ligase</keyword>
<dbReference type="Gene3D" id="3.30.1300.10">
    <property type="entry name" value="Pantoate-beta-alanine ligase, C-terminal domain"/>
    <property type="match status" value="1"/>
</dbReference>
<comment type="miscellaneous">
    <text evidence="8">The reaction proceeds by a bi uni uni bi ping pong mechanism.</text>
</comment>
<dbReference type="InterPro" id="IPR014729">
    <property type="entry name" value="Rossmann-like_a/b/a_fold"/>
</dbReference>
<proteinExistence type="inferred from homology"/>
<dbReference type="PANTHER" id="PTHR21299:SF1">
    <property type="entry name" value="PANTOATE--BETA-ALANINE LIGASE"/>
    <property type="match status" value="1"/>
</dbReference>
<dbReference type="HAMAP" id="MF_00158">
    <property type="entry name" value="PanC"/>
    <property type="match status" value="1"/>
</dbReference>
<name>A0ABZ1CIH4_9BACT</name>
<sequence>MQTLRTVSEMQNVARELRSAGRTIAFVPTMGALHEGHLDLVRLAATKADVVVVSIFVNPTQFGPNEDFQRYPRDLEGDSAKCETAGAHYIFTPTKDELYPAGYSTFITEESVAKPLEGISRPVHFRGVTTIVAMLFNIVQPTCAIFGQKDAQQVAVIRKMVADLHLPVEIITCPTTRDHDGLALSSRNAYLTPTQRQAALAIPRTLQAIKAMAEKGERRVERLTAEATHLLADQRQIRVIYVALVDPQTMQPLRELEPGNALLAIAAWVDETRLIDNILL</sequence>
<dbReference type="SUPFAM" id="SSF52374">
    <property type="entry name" value="Nucleotidylyl transferase"/>
    <property type="match status" value="1"/>
</dbReference>
<dbReference type="GO" id="GO:0016874">
    <property type="term" value="F:ligase activity"/>
    <property type="evidence" value="ECO:0007669"/>
    <property type="project" value="UniProtKB-KW"/>
</dbReference>
<keyword evidence="5 8" id="KW-0547">Nucleotide-binding</keyword>
<feature type="binding site" evidence="8">
    <location>
        <position position="153"/>
    </location>
    <ligand>
        <name>(R)-pantoate</name>
        <dbReference type="ChEBI" id="CHEBI:15980"/>
    </ligand>
</feature>
<keyword evidence="4 8" id="KW-0566">Pantothenate biosynthesis</keyword>
<comment type="catalytic activity">
    <reaction evidence="7 8">
        <text>(R)-pantoate + beta-alanine + ATP = (R)-pantothenate + AMP + diphosphate + H(+)</text>
        <dbReference type="Rhea" id="RHEA:10912"/>
        <dbReference type="ChEBI" id="CHEBI:15378"/>
        <dbReference type="ChEBI" id="CHEBI:15980"/>
        <dbReference type="ChEBI" id="CHEBI:29032"/>
        <dbReference type="ChEBI" id="CHEBI:30616"/>
        <dbReference type="ChEBI" id="CHEBI:33019"/>
        <dbReference type="ChEBI" id="CHEBI:57966"/>
        <dbReference type="ChEBI" id="CHEBI:456215"/>
        <dbReference type="EC" id="6.3.2.1"/>
    </reaction>
</comment>
<comment type="caution">
    <text evidence="8">Lacks conserved residue(s) required for the propagation of feature annotation.</text>
</comment>
<comment type="pathway">
    <text evidence="1 8">Cofactor biosynthesis; (R)-pantothenate biosynthesis; (R)-pantothenate from (R)-pantoate and beta-alanine: step 1/1.</text>
</comment>
<accession>A0ABZ1CIH4</accession>
<feature type="active site" description="Proton donor" evidence="8">
    <location>
        <position position="37"/>
    </location>
</feature>
<keyword evidence="8" id="KW-0963">Cytoplasm</keyword>
<feature type="binding site" evidence="8">
    <location>
        <begin position="184"/>
        <end position="187"/>
    </location>
    <ligand>
        <name>ATP</name>
        <dbReference type="ChEBI" id="CHEBI:30616"/>
    </ligand>
</feature>
<organism evidence="10 11">
    <name type="scientific">Actomonas aquatica</name>
    <dbReference type="NCBI Taxonomy" id="2866162"/>
    <lineage>
        <taxon>Bacteria</taxon>
        <taxon>Pseudomonadati</taxon>
        <taxon>Verrucomicrobiota</taxon>
        <taxon>Opitutia</taxon>
        <taxon>Opitutales</taxon>
        <taxon>Opitutaceae</taxon>
        <taxon>Actomonas</taxon>
    </lineage>
</organism>
<feature type="binding site" evidence="8">
    <location>
        <position position="61"/>
    </location>
    <ligand>
        <name>beta-alanine</name>
        <dbReference type="ChEBI" id="CHEBI:57966"/>
    </ligand>
</feature>
<keyword evidence="11" id="KW-1185">Reference proteome</keyword>
<protein>
    <recommendedName>
        <fullName evidence="8">Pantothenate synthetase</fullName>
        <shortName evidence="8">PS</shortName>
        <ecNumber evidence="8">6.3.2.1</ecNumber>
    </recommendedName>
    <alternativeName>
        <fullName evidence="8">Pantoate--beta-alanine ligase</fullName>
    </alternativeName>
    <alternativeName>
        <fullName evidence="8">Pantoate-activating enzyme</fullName>
    </alternativeName>
</protein>
<evidence type="ECO:0000256" key="7">
    <source>
        <dbReference type="ARBA" id="ARBA00048258"/>
    </source>
</evidence>
<comment type="subunit">
    <text evidence="8">Homodimer.</text>
</comment>
<evidence type="ECO:0000256" key="3">
    <source>
        <dbReference type="ARBA" id="ARBA00022598"/>
    </source>
</evidence>
<evidence type="ECO:0000256" key="6">
    <source>
        <dbReference type="ARBA" id="ARBA00022840"/>
    </source>
</evidence>
<evidence type="ECO:0000313" key="11">
    <source>
        <dbReference type="Proteomes" id="UP000738431"/>
    </source>
</evidence>